<dbReference type="AlphaFoldDB" id="A0A9P8T661"/>
<reference evidence="1" key="2">
    <citation type="submission" date="2021-01" db="EMBL/GenBank/DDBJ databases">
        <authorList>
            <person name="Schikora-Tamarit M.A."/>
        </authorList>
    </citation>
    <scope>NUCLEOTIDE SEQUENCE</scope>
    <source>
        <strain evidence="1">CBS6341</strain>
    </source>
</reference>
<accession>A0A9P8T661</accession>
<dbReference type="EMBL" id="JAEUBF010001421">
    <property type="protein sequence ID" value="KAH3666636.1"/>
    <property type="molecule type" value="Genomic_DNA"/>
</dbReference>
<protein>
    <submittedName>
        <fullName evidence="1">Uncharacterized protein</fullName>
    </submittedName>
</protein>
<sequence length="224" mass="25234">MFFLSYKSVNSNLNRSGILNSSNNWKNTLIFSVCLKCNPEPSGIILFTNSGFKALANLANITPFLNPSVNNWISLGIGSPIMNSNHFFASETLHKYSYPLPDCCLEFDDPFFTDDKVFDFKDNEFKDLFNGDGESNFNSAIDFSKLVLIGDNCCCDSNVDIFNFLGVVFGVFNFIDGCKIGPLLIDDEDDSKFSRYLEAIFFFGEDTMMNSFVKSDVYISILYV</sequence>
<keyword evidence="2" id="KW-1185">Reference proteome</keyword>
<comment type="caution">
    <text evidence="1">The sequence shown here is derived from an EMBL/GenBank/DDBJ whole genome shotgun (WGS) entry which is preliminary data.</text>
</comment>
<organism evidence="1 2">
    <name type="scientific">Wickerhamomyces mucosus</name>
    <dbReference type="NCBI Taxonomy" id="1378264"/>
    <lineage>
        <taxon>Eukaryota</taxon>
        <taxon>Fungi</taxon>
        <taxon>Dikarya</taxon>
        <taxon>Ascomycota</taxon>
        <taxon>Saccharomycotina</taxon>
        <taxon>Saccharomycetes</taxon>
        <taxon>Phaffomycetales</taxon>
        <taxon>Wickerhamomycetaceae</taxon>
        <taxon>Wickerhamomyces</taxon>
    </lineage>
</organism>
<evidence type="ECO:0000313" key="2">
    <source>
        <dbReference type="Proteomes" id="UP000769528"/>
    </source>
</evidence>
<gene>
    <name evidence="1" type="ORF">WICMUC_005563</name>
</gene>
<name>A0A9P8T661_9ASCO</name>
<dbReference type="Proteomes" id="UP000769528">
    <property type="component" value="Unassembled WGS sequence"/>
</dbReference>
<reference evidence="1" key="1">
    <citation type="journal article" date="2021" name="Open Biol.">
        <title>Shared evolutionary footprints suggest mitochondrial oxidative damage underlies multiple complex I losses in fungi.</title>
        <authorList>
            <person name="Schikora-Tamarit M.A."/>
            <person name="Marcet-Houben M."/>
            <person name="Nosek J."/>
            <person name="Gabaldon T."/>
        </authorList>
    </citation>
    <scope>NUCLEOTIDE SEQUENCE</scope>
    <source>
        <strain evidence="1">CBS6341</strain>
    </source>
</reference>
<proteinExistence type="predicted"/>
<evidence type="ECO:0000313" key="1">
    <source>
        <dbReference type="EMBL" id="KAH3666636.1"/>
    </source>
</evidence>